<feature type="DNA-binding region" description="H-T-H motif" evidence="4">
    <location>
        <begin position="55"/>
        <end position="74"/>
    </location>
</feature>
<dbReference type="PRINTS" id="PR00455">
    <property type="entry name" value="HTHTETR"/>
</dbReference>
<dbReference type="PANTHER" id="PTHR30055">
    <property type="entry name" value="HTH-TYPE TRANSCRIPTIONAL REGULATOR RUTR"/>
    <property type="match status" value="1"/>
</dbReference>
<accession>A0A8J3H1R0</accession>
<dbReference type="SUPFAM" id="SSF46689">
    <property type="entry name" value="Homeodomain-like"/>
    <property type="match status" value="1"/>
</dbReference>
<dbReference type="GO" id="GO:0003700">
    <property type="term" value="F:DNA-binding transcription factor activity"/>
    <property type="evidence" value="ECO:0007669"/>
    <property type="project" value="TreeGrafter"/>
</dbReference>
<dbReference type="InterPro" id="IPR050109">
    <property type="entry name" value="HTH-type_TetR-like_transc_reg"/>
</dbReference>
<evidence type="ECO:0000313" key="8">
    <source>
        <dbReference type="Proteomes" id="UP000626220"/>
    </source>
</evidence>
<name>A0A8J3H1R0_9RHOB</name>
<dbReference type="GO" id="GO:0000976">
    <property type="term" value="F:transcription cis-regulatory region binding"/>
    <property type="evidence" value="ECO:0007669"/>
    <property type="project" value="TreeGrafter"/>
</dbReference>
<reference evidence="7" key="1">
    <citation type="journal article" date="2014" name="Int. J. Syst. Evol. Microbiol.">
        <title>Complete genome sequence of Corynebacterium casei LMG S-19264T (=DSM 44701T), isolated from a smear-ripened cheese.</title>
        <authorList>
            <consortium name="US DOE Joint Genome Institute (JGI-PGF)"/>
            <person name="Walter F."/>
            <person name="Albersmeier A."/>
            <person name="Kalinowski J."/>
            <person name="Ruckert C."/>
        </authorList>
    </citation>
    <scope>NUCLEOTIDE SEQUENCE</scope>
    <source>
        <strain evidence="7">KCTC 42650</strain>
    </source>
</reference>
<evidence type="ECO:0000313" key="7">
    <source>
        <dbReference type="EMBL" id="GHF65400.1"/>
    </source>
</evidence>
<comment type="caution">
    <text evidence="7">The sequence shown here is derived from an EMBL/GenBank/DDBJ whole genome shotgun (WGS) entry which is preliminary data.</text>
</comment>
<dbReference type="InterPro" id="IPR009057">
    <property type="entry name" value="Homeodomain-like_sf"/>
</dbReference>
<dbReference type="PROSITE" id="PS50977">
    <property type="entry name" value="HTH_TETR_2"/>
    <property type="match status" value="1"/>
</dbReference>
<evidence type="ECO:0000256" key="1">
    <source>
        <dbReference type="ARBA" id="ARBA00023015"/>
    </source>
</evidence>
<dbReference type="AlphaFoldDB" id="A0A8J3H1R0"/>
<dbReference type="Proteomes" id="UP000626220">
    <property type="component" value="Unassembled WGS sequence"/>
</dbReference>
<evidence type="ECO:0000256" key="2">
    <source>
        <dbReference type="ARBA" id="ARBA00023125"/>
    </source>
</evidence>
<keyword evidence="3" id="KW-0804">Transcription</keyword>
<dbReference type="InterPro" id="IPR001647">
    <property type="entry name" value="HTH_TetR"/>
</dbReference>
<keyword evidence="8" id="KW-1185">Reference proteome</keyword>
<protein>
    <submittedName>
        <fullName evidence="7">Putative transcriptional regulator, TetR family protein</fullName>
    </submittedName>
</protein>
<dbReference type="PANTHER" id="PTHR30055:SF234">
    <property type="entry name" value="HTH-TYPE TRANSCRIPTIONAL REGULATOR BETI"/>
    <property type="match status" value="1"/>
</dbReference>
<sequence length="218" mass="24230">MTRDVPTDTDRLSALPRPQPRKKKLSREEKAQLTLRNLLEAAAAIVGEHGYAATTIANVTREAGVAHGTFYNYFEDRQALFDVLLPYVGERMTDYITASLAGVGGGLEREVARFRAYCGYLRVNPGFYRILYEAEVFAPKAFDAHIERLTEGYVRAFRRAIAAGDCYEMGDEELRAIAGILLGARAYVAMQFKDTGVIPETAIAAYESLMKQGLFKAK</sequence>
<evidence type="ECO:0000259" key="6">
    <source>
        <dbReference type="PROSITE" id="PS50977"/>
    </source>
</evidence>
<feature type="domain" description="HTH tetR-type" evidence="6">
    <location>
        <begin position="32"/>
        <end position="92"/>
    </location>
</feature>
<gene>
    <name evidence="7" type="ORF">GCM10017056_40790</name>
</gene>
<reference evidence="7" key="2">
    <citation type="submission" date="2020-09" db="EMBL/GenBank/DDBJ databases">
        <authorList>
            <person name="Sun Q."/>
            <person name="Kim S."/>
        </authorList>
    </citation>
    <scope>NUCLEOTIDE SEQUENCE</scope>
    <source>
        <strain evidence="7">KCTC 42650</strain>
    </source>
</reference>
<organism evidence="7 8">
    <name type="scientific">Seohaeicola zhoushanensis</name>
    <dbReference type="NCBI Taxonomy" id="1569283"/>
    <lineage>
        <taxon>Bacteria</taxon>
        <taxon>Pseudomonadati</taxon>
        <taxon>Pseudomonadota</taxon>
        <taxon>Alphaproteobacteria</taxon>
        <taxon>Rhodobacterales</taxon>
        <taxon>Roseobacteraceae</taxon>
        <taxon>Seohaeicola</taxon>
    </lineage>
</organism>
<feature type="compositionally biased region" description="Basic and acidic residues" evidence="5">
    <location>
        <begin position="1"/>
        <end position="11"/>
    </location>
</feature>
<evidence type="ECO:0000256" key="3">
    <source>
        <dbReference type="ARBA" id="ARBA00023163"/>
    </source>
</evidence>
<dbReference type="EMBL" id="BNCJ01000016">
    <property type="protein sequence ID" value="GHF65400.1"/>
    <property type="molecule type" value="Genomic_DNA"/>
</dbReference>
<keyword evidence="1" id="KW-0805">Transcription regulation</keyword>
<evidence type="ECO:0000256" key="4">
    <source>
        <dbReference type="PROSITE-ProRule" id="PRU00335"/>
    </source>
</evidence>
<dbReference type="Pfam" id="PF00440">
    <property type="entry name" value="TetR_N"/>
    <property type="match status" value="1"/>
</dbReference>
<keyword evidence="2 4" id="KW-0238">DNA-binding</keyword>
<proteinExistence type="predicted"/>
<dbReference type="Gene3D" id="1.10.357.10">
    <property type="entry name" value="Tetracycline Repressor, domain 2"/>
    <property type="match status" value="1"/>
</dbReference>
<evidence type="ECO:0000256" key="5">
    <source>
        <dbReference type="SAM" id="MobiDB-lite"/>
    </source>
</evidence>
<feature type="region of interest" description="Disordered" evidence="5">
    <location>
        <begin position="1"/>
        <end position="27"/>
    </location>
</feature>